<evidence type="ECO:0000313" key="1">
    <source>
        <dbReference type="EMBL" id="ABK52192.1"/>
    </source>
</evidence>
<dbReference type="KEGG" id="ace:Acel_0418"/>
<dbReference type="Gene3D" id="3.40.50.2000">
    <property type="entry name" value="Glycogen Phosphorylase B"/>
    <property type="match status" value="1"/>
</dbReference>
<dbReference type="AlphaFoldDB" id="A0LRY2"/>
<dbReference type="RefSeq" id="WP_011719255.1">
    <property type="nucleotide sequence ID" value="NC_008578.1"/>
</dbReference>
<evidence type="ECO:0000313" key="2">
    <source>
        <dbReference type="Proteomes" id="UP000008221"/>
    </source>
</evidence>
<dbReference type="STRING" id="351607.Acel_0418"/>
<dbReference type="SUPFAM" id="SSF53756">
    <property type="entry name" value="UDP-Glycosyltransferase/glycogen phosphorylase"/>
    <property type="match status" value="1"/>
</dbReference>
<proteinExistence type="predicted"/>
<protein>
    <recommendedName>
        <fullName evidence="3">Glycosyl transferase, group 1</fullName>
    </recommendedName>
</protein>
<evidence type="ECO:0008006" key="3">
    <source>
        <dbReference type="Google" id="ProtNLM"/>
    </source>
</evidence>
<sequence length="462" mass="51563">MSATGGPRRRVLVVTSDPLQVKMAGPGIRAWHIAKILGAEHDVKLRSTSGCSLSGEGFDAGATATAAEVRALVEWADILVVHGDAVHAYPFIRESGKILVADLYDPFHLEQLEQTRWHDRPGRDHLIAAATAVIDELCLRGDFFLCASERQRAFWLGHLAALGRVNVASYDADATLHTLFGIVPFGIPEQPPVRRRRALKGTHPGIGPDDTVILWGGGIYEWFDPLTVIRAVGELAPTHPAVRLFFLGMRHPHPGVPEMPKARQARELADALGLTGSHVFFNDSWVDYADRADYLLDADIGVSCHLESVETEFSFRTRMLDYLWAGLPMVATRGDVFADLIEKHRLGATVAPGDVRGFTEALRRLIDDVQYRRECRERTAGVADQYRWPAVLQPLVAFCRSPRRAPDLVDPLTARRLARASRRVAREVEGWRRDLDVLTAHYQLGGLRRLAARVRRRITDRR</sequence>
<dbReference type="GO" id="GO:0016757">
    <property type="term" value="F:glycosyltransferase activity"/>
    <property type="evidence" value="ECO:0007669"/>
    <property type="project" value="TreeGrafter"/>
</dbReference>
<keyword evidence="2" id="KW-1185">Reference proteome</keyword>
<dbReference type="HOGENOM" id="CLU_602460_0_0_11"/>
<dbReference type="Proteomes" id="UP000008221">
    <property type="component" value="Chromosome"/>
</dbReference>
<organism evidence="1 2">
    <name type="scientific">Acidothermus cellulolyticus (strain ATCC 43068 / DSM 8971 / 11B)</name>
    <dbReference type="NCBI Taxonomy" id="351607"/>
    <lineage>
        <taxon>Bacteria</taxon>
        <taxon>Bacillati</taxon>
        <taxon>Actinomycetota</taxon>
        <taxon>Actinomycetes</taxon>
        <taxon>Acidothermales</taxon>
        <taxon>Acidothermaceae</taxon>
        <taxon>Acidothermus</taxon>
    </lineage>
</organism>
<gene>
    <name evidence="1" type="ordered locus">Acel_0418</name>
</gene>
<dbReference type="InParanoid" id="A0LRY2"/>
<accession>A0LRY2</accession>
<name>A0LRY2_ACIC1</name>
<dbReference type="EMBL" id="CP000481">
    <property type="protein sequence ID" value="ABK52192.1"/>
    <property type="molecule type" value="Genomic_DNA"/>
</dbReference>
<dbReference type="Pfam" id="PF13692">
    <property type="entry name" value="Glyco_trans_1_4"/>
    <property type="match status" value="1"/>
</dbReference>
<dbReference type="eggNOG" id="COG0438">
    <property type="taxonomic scope" value="Bacteria"/>
</dbReference>
<reference evidence="1 2" key="1">
    <citation type="journal article" date="2009" name="Genome Res.">
        <title>Complete genome of the cellulolytic thermophile Acidothermus cellulolyticus 11B provides insights into its ecophysiological and evolutionary adaptations.</title>
        <authorList>
            <person name="Barabote R.D."/>
            <person name="Xie G."/>
            <person name="Leu D.H."/>
            <person name="Normand P."/>
            <person name="Necsulea A."/>
            <person name="Daubin V."/>
            <person name="Medigue C."/>
            <person name="Adney W.S."/>
            <person name="Xu X.C."/>
            <person name="Lapidus A."/>
            <person name="Parales R.E."/>
            <person name="Detter C."/>
            <person name="Pujic P."/>
            <person name="Bruce D."/>
            <person name="Lavire C."/>
            <person name="Challacombe J.F."/>
            <person name="Brettin T.S."/>
            <person name="Berry A.M."/>
        </authorList>
    </citation>
    <scope>NUCLEOTIDE SEQUENCE [LARGE SCALE GENOMIC DNA]</scope>
    <source>
        <strain evidence="2">ATCC 43068 / DSM 8971 / 11B</strain>
    </source>
</reference>
<dbReference type="PANTHER" id="PTHR12526:SF635">
    <property type="entry name" value="GLYCOSYL TRANSFERASE GROUP 1"/>
    <property type="match status" value="1"/>
</dbReference>
<dbReference type="PANTHER" id="PTHR12526">
    <property type="entry name" value="GLYCOSYLTRANSFERASE"/>
    <property type="match status" value="1"/>
</dbReference>